<dbReference type="EMBL" id="BOPF01000040">
    <property type="protein sequence ID" value="GIJ50876.1"/>
    <property type="molecule type" value="Genomic_DNA"/>
</dbReference>
<evidence type="ECO:0000313" key="3">
    <source>
        <dbReference type="EMBL" id="GIJ50876.1"/>
    </source>
</evidence>
<dbReference type="InterPro" id="IPR000421">
    <property type="entry name" value="FA58C"/>
</dbReference>
<dbReference type="Gene3D" id="3.30.386.10">
    <property type="entry name" value="Chitosanase, subunit A, domain 2"/>
    <property type="match status" value="1"/>
</dbReference>
<gene>
    <name evidence="3" type="ORF">Val02_77620</name>
</gene>
<dbReference type="GO" id="GO:0005975">
    <property type="term" value="P:carbohydrate metabolic process"/>
    <property type="evidence" value="ECO:0007669"/>
    <property type="project" value="InterPro"/>
</dbReference>
<dbReference type="CDD" id="cd00978">
    <property type="entry name" value="chitosanase_GH46"/>
    <property type="match status" value="1"/>
</dbReference>
<dbReference type="AlphaFoldDB" id="A0A8J4DUX8"/>
<dbReference type="Gene3D" id="1.20.141.10">
    <property type="entry name" value="Chitosanase, subunit A, domain 1"/>
    <property type="match status" value="1"/>
</dbReference>
<dbReference type="RefSeq" id="WP_275415653.1">
    <property type="nucleotide sequence ID" value="NZ_BOPF01000040.1"/>
</dbReference>
<dbReference type="InterPro" id="IPR023099">
    <property type="entry name" value="Glyco_hydro_46_N"/>
</dbReference>
<dbReference type="InterPro" id="IPR008979">
    <property type="entry name" value="Galactose-bd-like_sf"/>
</dbReference>
<comment type="caution">
    <text evidence="3">The sequence shown here is derived from an EMBL/GenBank/DDBJ whole genome shotgun (WGS) entry which is preliminary data.</text>
</comment>
<proteinExistence type="predicted"/>
<evidence type="ECO:0000256" key="1">
    <source>
        <dbReference type="SAM" id="MobiDB-lite"/>
    </source>
</evidence>
<organism evidence="3 4">
    <name type="scientific">Virgisporangium aliadipatigenens</name>
    <dbReference type="NCBI Taxonomy" id="741659"/>
    <lineage>
        <taxon>Bacteria</taxon>
        <taxon>Bacillati</taxon>
        <taxon>Actinomycetota</taxon>
        <taxon>Actinomycetes</taxon>
        <taxon>Micromonosporales</taxon>
        <taxon>Micromonosporaceae</taxon>
        <taxon>Virgisporangium</taxon>
    </lineage>
</organism>
<keyword evidence="4" id="KW-1185">Reference proteome</keyword>
<dbReference type="InterPro" id="IPR023346">
    <property type="entry name" value="Lysozyme-like_dom_sf"/>
</dbReference>
<dbReference type="InterPro" id="IPR000400">
    <property type="entry name" value="Glyco_hydro_46"/>
</dbReference>
<dbReference type="GO" id="GO:0016977">
    <property type="term" value="F:chitosanase activity"/>
    <property type="evidence" value="ECO:0007669"/>
    <property type="project" value="InterPro"/>
</dbReference>
<accession>A0A8J4DUX8</accession>
<reference evidence="3" key="1">
    <citation type="submission" date="2021-01" db="EMBL/GenBank/DDBJ databases">
        <title>Whole genome shotgun sequence of Virgisporangium aliadipatigenens NBRC 105644.</title>
        <authorList>
            <person name="Komaki H."/>
            <person name="Tamura T."/>
        </authorList>
    </citation>
    <scope>NUCLEOTIDE SEQUENCE</scope>
    <source>
        <strain evidence="3">NBRC 105644</strain>
    </source>
</reference>
<dbReference type="GO" id="GO:0005576">
    <property type="term" value="C:extracellular region"/>
    <property type="evidence" value="ECO:0007669"/>
    <property type="project" value="InterPro"/>
</dbReference>
<sequence length="444" mass="46729">MGGWERRLKALIAAVALGVAATSSGVLMFRGQAAAETLLSRGKPAVASSVEGPEFAAGHAVDGDNRTRWASEEGVDPQWIQVDLGSVARVTRVEIAWEVAYARAFYLETSTDGTTWTPVATITGGDGGLDRVRVDSRARQVRILGTERGTAYGYSMWELRVYGEPGVPGTGSTSSSPTPAPAGSATVSATPSASPSASASALPASAAPRVDLSDARKKDIAMQLVASAENSSLNWRAQYAYIEDIGDGRGYTAGIIGFCSGTGDMLDVVNRYTQRKPGNALAKYLPALRQVNGSASHAGLDPGFTGDWKAAAADPAFQRTQDEVRDGTYFNPAVGQAKRDGLRALGQFAYYDAIVMHGPGSQRLAFGGIRAAALAKAKPPAQGGDETAFLHAFLDARAAAMKAEPAHRDTSRVETAQRVFLRAGNLDLNTPLAWSVYGEPYRIG</sequence>
<dbReference type="SUPFAM" id="SSF49785">
    <property type="entry name" value="Galactose-binding domain-like"/>
    <property type="match status" value="1"/>
</dbReference>
<protein>
    <recommendedName>
        <fullName evidence="2">F5/8 type C domain-containing protein</fullName>
    </recommendedName>
</protein>
<dbReference type="PROSITE" id="PS50022">
    <property type="entry name" value="FA58C_3"/>
    <property type="match status" value="1"/>
</dbReference>
<feature type="domain" description="F5/8 type C" evidence="2">
    <location>
        <begin position="22"/>
        <end position="164"/>
    </location>
</feature>
<evidence type="ECO:0000259" key="2">
    <source>
        <dbReference type="PROSITE" id="PS50022"/>
    </source>
</evidence>
<dbReference type="Pfam" id="PF01374">
    <property type="entry name" value="Glyco_hydro_46"/>
    <property type="match status" value="1"/>
</dbReference>
<dbReference type="Pfam" id="PF00754">
    <property type="entry name" value="F5_F8_type_C"/>
    <property type="match status" value="1"/>
</dbReference>
<evidence type="ECO:0000313" key="4">
    <source>
        <dbReference type="Proteomes" id="UP000619260"/>
    </source>
</evidence>
<feature type="region of interest" description="Disordered" evidence="1">
    <location>
        <begin position="167"/>
        <end position="208"/>
    </location>
</feature>
<dbReference type="PROSITE" id="PS60000">
    <property type="entry name" value="CHITOSANASE_46_80"/>
    <property type="match status" value="1"/>
</dbReference>
<dbReference type="SUPFAM" id="SSF53955">
    <property type="entry name" value="Lysozyme-like"/>
    <property type="match status" value="1"/>
</dbReference>
<dbReference type="Proteomes" id="UP000619260">
    <property type="component" value="Unassembled WGS sequence"/>
</dbReference>
<dbReference type="SMART" id="SM00231">
    <property type="entry name" value="FA58C"/>
    <property type="match status" value="1"/>
</dbReference>
<dbReference type="Gene3D" id="2.60.120.260">
    <property type="entry name" value="Galactose-binding domain-like"/>
    <property type="match status" value="1"/>
</dbReference>
<name>A0A8J4DUX8_9ACTN</name>